<name>A0A5A9N3G8_9TELE</name>
<evidence type="ECO:0000313" key="3">
    <source>
        <dbReference type="Proteomes" id="UP000324632"/>
    </source>
</evidence>
<organism evidence="2 3">
    <name type="scientific">Triplophysa tibetana</name>
    <dbReference type="NCBI Taxonomy" id="1572043"/>
    <lineage>
        <taxon>Eukaryota</taxon>
        <taxon>Metazoa</taxon>
        <taxon>Chordata</taxon>
        <taxon>Craniata</taxon>
        <taxon>Vertebrata</taxon>
        <taxon>Euteleostomi</taxon>
        <taxon>Actinopterygii</taxon>
        <taxon>Neopterygii</taxon>
        <taxon>Teleostei</taxon>
        <taxon>Ostariophysi</taxon>
        <taxon>Cypriniformes</taxon>
        <taxon>Nemacheilidae</taxon>
        <taxon>Triplophysa</taxon>
    </lineage>
</organism>
<dbReference type="EMBL" id="SOYY01000022">
    <property type="protein sequence ID" value="KAA0704562.1"/>
    <property type="molecule type" value="Genomic_DNA"/>
</dbReference>
<reference evidence="2 3" key="1">
    <citation type="journal article" date="2019" name="Mol. Ecol. Resour.">
        <title>Chromosome-level genome assembly of Triplophysa tibetana, a fish adapted to the harsh high-altitude environment of the Tibetan Plateau.</title>
        <authorList>
            <person name="Yang X."/>
            <person name="Liu H."/>
            <person name="Ma Z."/>
            <person name="Zou Y."/>
            <person name="Zou M."/>
            <person name="Mao Y."/>
            <person name="Li X."/>
            <person name="Wang H."/>
            <person name="Chen T."/>
            <person name="Wang W."/>
            <person name="Yang R."/>
        </authorList>
    </citation>
    <scope>NUCLEOTIDE SEQUENCE [LARGE SCALE GENOMIC DNA]</scope>
    <source>
        <strain evidence="2">TTIB1903HZAU</strain>
        <tissue evidence="2">Muscle</tissue>
    </source>
</reference>
<gene>
    <name evidence="2" type="ORF">E1301_Tti017265</name>
</gene>
<feature type="region of interest" description="Disordered" evidence="1">
    <location>
        <begin position="1"/>
        <end position="31"/>
    </location>
</feature>
<proteinExistence type="predicted"/>
<keyword evidence="3" id="KW-1185">Reference proteome</keyword>
<dbReference type="Proteomes" id="UP000324632">
    <property type="component" value="Chromosome 22"/>
</dbReference>
<evidence type="ECO:0000313" key="2">
    <source>
        <dbReference type="EMBL" id="KAA0704562.1"/>
    </source>
</evidence>
<feature type="compositionally biased region" description="Polar residues" evidence="1">
    <location>
        <begin position="15"/>
        <end position="31"/>
    </location>
</feature>
<protein>
    <submittedName>
        <fullName evidence="2">Catenin delta-2</fullName>
    </submittedName>
</protein>
<dbReference type="AlphaFoldDB" id="A0A5A9N3G8"/>
<sequence length="168" mass="17972">MPVPEQPAEAEKATMLSSGLSASNGDGSETETTSAILASVKEQLSSKRPPVFFSMMDFVLGHYEAPIGAPSGTARKFVQVALRPDPSQIFATTFIQTHWALAALSWRPPLNRLLAATALEQVAQEPVGLHPRAITINSTVIIITILITAAIKMVMHFSGGSLILCVFE</sequence>
<evidence type="ECO:0000256" key="1">
    <source>
        <dbReference type="SAM" id="MobiDB-lite"/>
    </source>
</evidence>
<accession>A0A5A9N3G8</accession>
<comment type="caution">
    <text evidence="2">The sequence shown here is derived from an EMBL/GenBank/DDBJ whole genome shotgun (WGS) entry which is preliminary data.</text>
</comment>